<dbReference type="InterPro" id="IPR052142">
    <property type="entry name" value="Calmodulin_Regulator_PCP4-like"/>
</dbReference>
<dbReference type="AlphaFoldDB" id="A0AAD4UPP2"/>
<evidence type="ECO:0000313" key="3">
    <source>
        <dbReference type="EMBL" id="KAI4548737.1"/>
    </source>
</evidence>
<feature type="compositionally biased region" description="Polar residues" evidence="2">
    <location>
        <begin position="168"/>
        <end position="181"/>
    </location>
</feature>
<name>A0AAD4UPP2_OVIAM</name>
<accession>A0AAD4UPP2</accession>
<evidence type="ECO:0000256" key="2">
    <source>
        <dbReference type="SAM" id="MobiDB-lite"/>
    </source>
</evidence>
<sequence length="235" mass="26489">MQQTSEPATIGYEGLSLRGKKSSYWSTWRRSIKDQKERFSSEKKGMTNSVNSNVFDVEDPLLKSGYLSKIAILDDQTDAEQSSFTWPLNFQREYSGFQRRNLEEEKKNVLGWQMTFHKFKSNRAEKPWVTRQLLCHGSIPGPSVVCRHSQAFLISSPSVVPPSSSSPLQLNTKTSPATNQAPGPEEKGKAGSAKKTEDEEEEIDIDLTAPETEKAALAIQGKFRRFQKRKKDPSS</sequence>
<dbReference type="EMBL" id="JAKZEL010000001">
    <property type="protein sequence ID" value="KAI4548737.1"/>
    <property type="molecule type" value="Genomic_DNA"/>
</dbReference>
<feature type="region of interest" description="Disordered" evidence="2">
    <location>
        <begin position="157"/>
        <end position="212"/>
    </location>
</feature>
<evidence type="ECO:0000256" key="1">
    <source>
        <dbReference type="ARBA" id="ARBA00038017"/>
    </source>
</evidence>
<dbReference type="PANTHER" id="PTHR15359:SF5">
    <property type="entry name" value="PURKINJE CELL PROTEIN 4-LIKE PROTEIN 1"/>
    <property type="match status" value="1"/>
</dbReference>
<dbReference type="PANTHER" id="PTHR15359">
    <property type="entry name" value="IG-LIKE DOMAIN-CONTAINING PROTEIN"/>
    <property type="match status" value="1"/>
</dbReference>
<reference evidence="3" key="1">
    <citation type="submission" date="2022-03" db="EMBL/GenBank/DDBJ databases">
        <title>Genomic analyses of argali, domestic sheep and their hybrids provide insights into chromosomal evolution, heterosis and genetic basis of agronomic traits.</title>
        <authorList>
            <person name="Li M."/>
        </authorList>
    </citation>
    <scope>NUCLEOTIDE SEQUENCE</scope>
    <source>
        <strain evidence="3">CAU-MHL-2022a</strain>
        <tissue evidence="3">Skin</tissue>
    </source>
</reference>
<feature type="compositionally biased region" description="Basic and acidic residues" evidence="2">
    <location>
        <begin position="184"/>
        <end position="197"/>
    </location>
</feature>
<gene>
    <name evidence="3" type="ORF">MG293_001067</name>
</gene>
<dbReference type="Proteomes" id="UP001214576">
    <property type="component" value="Unassembled WGS sequence"/>
</dbReference>
<organism evidence="3 4">
    <name type="scientific">Ovis ammon polii</name>
    <dbReference type="NCBI Taxonomy" id="230172"/>
    <lineage>
        <taxon>Eukaryota</taxon>
        <taxon>Metazoa</taxon>
        <taxon>Chordata</taxon>
        <taxon>Craniata</taxon>
        <taxon>Vertebrata</taxon>
        <taxon>Euteleostomi</taxon>
        <taxon>Mammalia</taxon>
        <taxon>Eutheria</taxon>
        <taxon>Laurasiatheria</taxon>
        <taxon>Artiodactyla</taxon>
        <taxon>Ruminantia</taxon>
        <taxon>Pecora</taxon>
        <taxon>Bovidae</taxon>
        <taxon>Caprinae</taxon>
        <taxon>Ovis</taxon>
    </lineage>
</organism>
<comment type="similarity">
    <text evidence="1">Belongs to the PCP4 family.</text>
</comment>
<proteinExistence type="inferred from homology"/>
<feature type="compositionally biased region" description="Low complexity" evidence="2">
    <location>
        <begin position="157"/>
        <end position="167"/>
    </location>
</feature>
<evidence type="ECO:0008006" key="5">
    <source>
        <dbReference type="Google" id="ProtNLM"/>
    </source>
</evidence>
<keyword evidence="4" id="KW-1185">Reference proteome</keyword>
<protein>
    <recommendedName>
        <fullName evidence="5">Purkinje cell protein 4-like protein 1</fullName>
    </recommendedName>
</protein>
<comment type="caution">
    <text evidence="3">The sequence shown here is derived from an EMBL/GenBank/DDBJ whole genome shotgun (WGS) entry which is preliminary data.</text>
</comment>
<evidence type="ECO:0000313" key="4">
    <source>
        <dbReference type="Proteomes" id="UP001214576"/>
    </source>
</evidence>